<feature type="region of interest" description="Disordered" evidence="3">
    <location>
        <begin position="587"/>
        <end position="639"/>
    </location>
</feature>
<feature type="compositionally biased region" description="Polar residues" evidence="3">
    <location>
        <begin position="1269"/>
        <end position="1278"/>
    </location>
</feature>
<feature type="compositionally biased region" description="Basic residues" evidence="3">
    <location>
        <begin position="939"/>
        <end position="952"/>
    </location>
</feature>
<proteinExistence type="predicted"/>
<feature type="compositionally biased region" description="Polar residues" evidence="3">
    <location>
        <begin position="1072"/>
        <end position="1092"/>
    </location>
</feature>
<evidence type="ECO:0000256" key="1">
    <source>
        <dbReference type="ARBA" id="ARBA00022553"/>
    </source>
</evidence>
<evidence type="ECO:0000259" key="4">
    <source>
        <dbReference type="Pfam" id="PF07001"/>
    </source>
</evidence>
<dbReference type="InterPro" id="IPR009738">
    <property type="entry name" value="BAT2_N"/>
</dbReference>
<dbReference type="PANTHER" id="PTHR34805:SF1">
    <property type="entry name" value="PROTEIN MODIFIER OF SNC1 1"/>
    <property type="match status" value="1"/>
</dbReference>
<evidence type="ECO:0000256" key="3">
    <source>
        <dbReference type="SAM" id="MobiDB-lite"/>
    </source>
</evidence>
<feature type="compositionally biased region" description="Low complexity" evidence="3">
    <location>
        <begin position="88"/>
        <end position="101"/>
    </location>
</feature>
<feature type="compositionally biased region" description="Polar residues" evidence="3">
    <location>
        <begin position="601"/>
        <end position="639"/>
    </location>
</feature>
<dbReference type="GO" id="GO:0040029">
    <property type="term" value="P:epigenetic regulation of gene expression"/>
    <property type="evidence" value="ECO:0007669"/>
    <property type="project" value="TreeGrafter"/>
</dbReference>
<name>A0A835PJG9_VANPL</name>
<feature type="region of interest" description="Disordered" evidence="3">
    <location>
        <begin position="206"/>
        <end position="245"/>
    </location>
</feature>
<feature type="region of interest" description="Disordered" evidence="3">
    <location>
        <begin position="1025"/>
        <end position="1100"/>
    </location>
</feature>
<organism evidence="5 6">
    <name type="scientific">Vanilla planifolia</name>
    <name type="common">Vanilla</name>
    <dbReference type="NCBI Taxonomy" id="51239"/>
    <lineage>
        <taxon>Eukaryota</taxon>
        <taxon>Viridiplantae</taxon>
        <taxon>Streptophyta</taxon>
        <taxon>Embryophyta</taxon>
        <taxon>Tracheophyta</taxon>
        <taxon>Spermatophyta</taxon>
        <taxon>Magnoliopsida</taxon>
        <taxon>Liliopsida</taxon>
        <taxon>Asparagales</taxon>
        <taxon>Orchidaceae</taxon>
        <taxon>Vanilloideae</taxon>
        <taxon>Vanilleae</taxon>
        <taxon>Vanilla</taxon>
    </lineage>
</organism>
<feature type="domain" description="BAT2 N-terminal" evidence="4">
    <location>
        <begin position="9"/>
        <end position="133"/>
    </location>
</feature>
<keyword evidence="2" id="KW-0175">Coiled coil</keyword>
<accession>A0A835PJG9</accession>
<dbReference type="InterPro" id="IPR038808">
    <property type="entry name" value="MOS1-like"/>
</dbReference>
<reference evidence="5 6" key="1">
    <citation type="journal article" date="2020" name="Nat. Food">
        <title>A phased Vanilla planifolia genome enables genetic improvement of flavour and production.</title>
        <authorList>
            <person name="Hasing T."/>
            <person name="Tang H."/>
            <person name="Brym M."/>
            <person name="Khazi F."/>
            <person name="Huang T."/>
            <person name="Chambers A.H."/>
        </authorList>
    </citation>
    <scope>NUCLEOTIDE SEQUENCE [LARGE SCALE GENOMIC DNA]</scope>
    <source>
        <tissue evidence="5">Leaf</tissue>
    </source>
</reference>
<sequence length="1451" mass="158789">MASSERRWALSRKSGMTVLGKVPRPINLPSQKLENHGLDPNVEIVPKGTLTWGSKPLIASNAWASSSCLPLQTDGSVCSSINASFRPSSGGSTTCTSTAGSERSNESAWGPNSRPSSASGIFPSSQITIASNRPRSAETRPGSAQLSRFSGNSSDRNAWVSEGTSGRLDVQASKASDFSFSSIDFPSLGSEKNFELKSLGHETKGLPAASENEKPDCSGLGNFNSWKEDSQSNARQVGPTSLENLQRDHPNVQLQYNTNMPSQRGSWGGHHVNPPDRLWCGGHETNGLYRPLGTPGGYPIDPYYPCLSARELPVRAFVRPDVSSRGHHSRVDEACRGMPLEPHVGSSKVLIGGTPGIYPSPALLGGYGPHVNNGSSYKRDVPVIEFSDVEAAHYQYSTKKPGVEHGWFHSLPDGNSSTINKEHMVSGQAYETQGKSEILLKLNDGEVDTGSKEEQYVVAQSTQHGENSLSLREKYLPGKIHTHEQISKNKLSEFGSSQLDSSSDPGIINFSTRSNTGEHNMMQKPDASSIPVSDVLHNPTCENTASLMENVESLNGKARSGNIHSGSGTTFSKEKKIARNANYGSDLRKKVGSTSSSSSSFNTISDNGRLNTKSMNSSSEVDIHVSTSESNPTRVQSEQVLTPAKLNSSEISEHSHSCNQKKVPSLNENIGHRSGLKFGGFDVNKMDKVPVNAYEKNSGAVVSVLPLLHCHGSQEAQDGKDFHLKKVETGCETYVPIFVDAVDHEVQRAKLKELARQRASELQNEEEERTRVQKEKAKAKLEELNMRTEAISKHNPDLGKLPCCSDLEEEAKFDKSASKAAPATIVEETRDSCCGSVVEKQENYGGIRPGDPVDVSFNNTPKTMKQPFPLAQGTIQKITKSETAGNLQDKTVLRLEQVSFRGRQNIPRERSQAENTTNLDFSAQLQCGSAVSKEDSSFHPKKKNNRGPKLKHKLTDSHPNPTSQSSVHLEGGDAKGGTEDDETKPVGTVAEVASISHNNCTEIIECQGFKDSMVVPVKEVSVKASSDWKPHPQKKPARNQYKTNAKHPGSETAVWTPVKVSNKNGPSEEVTKSNAVEATDLSCQKNNKNIHNGSKAKKAEMERHIPKNIIKELSRDTASPSLASMLHADMPDKVELVSSSGLTGRDDRSAVVTIALAFDDRNTESTRPNRRGKSHVLWRQRNSVEPTLFERSAVEGNFYIEKISADNNGESAVCGKMQQDVAVSKMDNGLTRQRRHQFRESKIDRSSSVQTDDEELHGDLADRNGSHFFPTNSGDKNYSRTPNQNLLVNHTEALWQLKSQIRSQTSLGRRVDEGQRNAENVLPSQNVVENVDESVTEVKDTHEQKLMIETTVLSEHSKDKTPILKNGLFCSGRDSSFIKKQSSHFGRGLIKDGHYKTESNDKPGVTEAATETLHRPFSMAKYGNRGHNHPRHGGPHFYVPHRRAATRINGE</sequence>
<feature type="compositionally biased region" description="Polar residues" evidence="3">
    <location>
        <begin position="142"/>
        <end position="156"/>
    </location>
</feature>
<evidence type="ECO:0000313" key="5">
    <source>
        <dbReference type="EMBL" id="KAG0455045.1"/>
    </source>
</evidence>
<dbReference type="Proteomes" id="UP000636800">
    <property type="component" value="Chromosome 13"/>
</dbReference>
<feature type="compositionally biased region" description="Polar residues" evidence="3">
    <location>
        <begin position="221"/>
        <end position="244"/>
    </location>
</feature>
<feature type="coiled-coil region" evidence="2">
    <location>
        <begin position="748"/>
        <end position="794"/>
    </location>
</feature>
<feature type="region of interest" description="Disordered" evidence="3">
    <location>
        <begin position="1227"/>
        <end position="1278"/>
    </location>
</feature>
<keyword evidence="6" id="KW-1185">Reference proteome</keyword>
<evidence type="ECO:0000256" key="2">
    <source>
        <dbReference type="SAM" id="Coils"/>
    </source>
</evidence>
<dbReference type="Pfam" id="PF07001">
    <property type="entry name" value="BAT2_N"/>
    <property type="match status" value="1"/>
</dbReference>
<dbReference type="EMBL" id="JADCNL010000013">
    <property type="protein sequence ID" value="KAG0455045.1"/>
    <property type="molecule type" value="Genomic_DNA"/>
</dbReference>
<evidence type="ECO:0000313" key="6">
    <source>
        <dbReference type="Proteomes" id="UP000636800"/>
    </source>
</evidence>
<feature type="region of interest" description="Disordered" evidence="3">
    <location>
        <begin position="86"/>
        <end position="160"/>
    </location>
</feature>
<gene>
    <name evidence="5" type="ORF">HPP92_024337</name>
</gene>
<keyword evidence="1" id="KW-0597">Phosphoprotein</keyword>
<feature type="compositionally biased region" description="Polar residues" evidence="3">
    <location>
        <begin position="113"/>
        <end position="134"/>
    </location>
</feature>
<dbReference type="OrthoDB" id="5831190at2759"/>
<dbReference type="PANTHER" id="PTHR34805">
    <property type="entry name" value="PROTEIN MODIFIER OF SNC1 1"/>
    <property type="match status" value="1"/>
</dbReference>
<comment type="caution">
    <text evidence="5">The sequence shown here is derived from an EMBL/GenBank/DDBJ whole genome shotgun (WGS) entry which is preliminary data.</text>
</comment>
<feature type="region of interest" description="Disordered" evidence="3">
    <location>
        <begin position="930"/>
        <end position="984"/>
    </location>
</feature>
<feature type="compositionally biased region" description="Polar residues" evidence="3">
    <location>
        <begin position="957"/>
        <end position="967"/>
    </location>
</feature>
<protein>
    <recommendedName>
        <fullName evidence="4">BAT2 N-terminal domain-containing protein</fullName>
    </recommendedName>
</protein>